<dbReference type="Proteomes" id="UP000215545">
    <property type="component" value="Unassembled WGS sequence"/>
</dbReference>
<evidence type="ECO:0000313" key="3">
    <source>
        <dbReference type="EMBL" id="SIQ90905.1"/>
    </source>
</evidence>
<dbReference type="EMBL" id="FTLX01000004">
    <property type="protein sequence ID" value="SIQ90905.1"/>
    <property type="molecule type" value="Genomic_DNA"/>
</dbReference>
<protein>
    <submittedName>
        <fullName evidence="3">MEDS: MEthanogen/methylotroph, DcmR Sensory domain</fullName>
    </submittedName>
</protein>
<dbReference type="EMBL" id="MWSK01000004">
    <property type="protein sequence ID" value="OXS77973.1"/>
    <property type="molecule type" value="Genomic_DNA"/>
</dbReference>
<dbReference type="OrthoDB" id="2855396at2"/>
<accession>A0A1N6WLI7</accession>
<gene>
    <name evidence="2" type="ORF">B1B05_10225</name>
    <name evidence="3" type="ORF">SAMN05443094_104207</name>
</gene>
<evidence type="ECO:0000259" key="1">
    <source>
        <dbReference type="Pfam" id="PF14417"/>
    </source>
</evidence>
<dbReference type="AlphaFoldDB" id="A0A1N6WLI7"/>
<reference evidence="3 4" key="1">
    <citation type="submission" date="2017-01" db="EMBL/GenBank/DDBJ databases">
        <authorList>
            <person name="Mah S.A."/>
            <person name="Swanson W.J."/>
            <person name="Moy G.W."/>
            <person name="Vacquier V.D."/>
        </authorList>
    </citation>
    <scope>NUCLEOTIDE SEQUENCE [LARGE SCALE GENOMIC DNA]</scope>
    <source>
        <strain evidence="3 4">NIO-1016</strain>
    </source>
</reference>
<feature type="domain" description="MEDS" evidence="1">
    <location>
        <begin position="23"/>
        <end position="174"/>
    </location>
</feature>
<organism evidence="3 4">
    <name type="scientific">Domibacillus enclensis</name>
    <dbReference type="NCBI Taxonomy" id="1017273"/>
    <lineage>
        <taxon>Bacteria</taxon>
        <taxon>Bacillati</taxon>
        <taxon>Bacillota</taxon>
        <taxon>Bacilli</taxon>
        <taxon>Bacillales</taxon>
        <taxon>Bacillaceae</taxon>
        <taxon>Domibacillus</taxon>
    </lineage>
</organism>
<dbReference type="Proteomes" id="UP000186385">
    <property type="component" value="Unassembled WGS sequence"/>
</dbReference>
<evidence type="ECO:0000313" key="4">
    <source>
        <dbReference type="Proteomes" id="UP000186385"/>
    </source>
</evidence>
<name>A0A1N6WLI7_9BACI</name>
<evidence type="ECO:0000313" key="5">
    <source>
        <dbReference type="Proteomes" id="UP000215545"/>
    </source>
</evidence>
<keyword evidence="5" id="KW-1185">Reference proteome</keyword>
<sequence>MTTISPPQYADRFAMLDTAQSAHVFYCFEQEEAYIQNAVAFIQQSIQLGDPVLFIENDRLWRFISLRLHTLLPAEKLQMILHQNNFEFFSFICNVQDPSSHHYINEAHQSQIYRYAKRIWSHVEWNSQSDFLSDLAAFEEKADRLVKENSLRCVCAYQTDHLSPLLKKELSIHHDACFFDDGTIQKSK</sequence>
<dbReference type="InterPro" id="IPR025847">
    <property type="entry name" value="MEDS_domain"/>
</dbReference>
<proteinExistence type="predicted"/>
<dbReference type="RefSeq" id="WP_052698506.1">
    <property type="nucleotide sequence ID" value="NZ_FTLX01000004.1"/>
</dbReference>
<dbReference type="Pfam" id="PF14417">
    <property type="entry name" value="MEDS"/>
    <property type="match status" value="1"/>
</dbReference>
<reference evidence="5" key="2">
    <citation type="submission" date="2017-03" db="EMBL/GenBank/DDBJ databases">
        <title>Bacillus sp. V-88(T) DSM27956, whole genome shotgun sequencing project.</title>
        <authorList>
            <person name="Dastager S.G."/>
            <person name="Neurgaonkar P.S."/>
            <person name="Dharne M.S."/>
        </authorList>
    </citation>
    <scope>NUCLEOTIDE SEQUENCE [LARGE SCALE GENOMIC DNA]</scope>
    <source>
        <strain evidence="5">DSM 25145</strain>
    </source>
</reference>
<reference evidence="2" key="3">
    <citation type="submission" date="2017-03" db="EMBL/GenBank/DDBJ databases">
        <authorList>
            <person name="Dastager S.G."/>
            <person name="Neurgaonkar P.S."/>
            <person name="Dharne M.S."/>
        </authorList>
    </citation>
    <scope>NUCLEOTIDE SEQUENCE</scope>
    <source>
        <strain evidence="2">DSM 25145</strain>
    </source>
</reference>
<evidence type="ECO:0000313" key="2">
    <source>
        <dbReference type="EMBL" id="OXS77973.1"/>
    </source>
</evidence>